<dbReference type="EMBL" id="CALZ01000052">
    <property type="protein sequence ID" value="CCK83181.1"/>
    <property type="molecule type" value="Genomic_DNA"/>
</dbReference>
<dbReference type="Gene3D" id="1.10.150.400">
    <property type="match status" value="1"/>
</dbReference>
<dbReference type="SUPFAM" id="SSF56784">
    <property type="entry name" value="HAD-like"/>
    <property type="match status" value="1"/>
</dbReference>
<dbReference type="InterPro" id="IPR036412">
    <property type="entry name" value="HAD-like_sf"/>
</dbReference>
<proteinExistence type="predicted"/>
<evidence type="ECO:0000313" key="1">
    <source>
        <dbReference type="EMBL" id="CCK83181.1"/>
    </source>
</evidence>
<gene>
    <name evidence="1" type="ORF">BN146_02720</name>
</gene>
<dbReference type="Gene3D" id="3.40.50.1000">
    <property type="entry name" value="HAD superfamily/HAD-like"/>
    <property type="match status" value="1"/>
</dbReference>
<dbReference type="AlphaFoldDB" id="K0NS53"/>
<dbReference type="Proteomes" id="UP000009325">
    <property type="component" value="Unassembled WGS sequence"/>
</dbReference>
<accession>K0NS53</accession>
<dbReference type="InterPro" id="IPR023214">
    <property type="entry name" value="HAD_sf"/>
</dbReference>
<name>K0NS53_9LACO</name>
<dbReference type="RefSeq" id="WP_009557707.1">
    <property type="nucleotide sequence ID" value="NZ_CALZ01000052.1"/>
</dbReference>
<dbReference type="GO" id="GO:0016740">
    <property type="term" value="F:transferase activity"/>
    <property type="evidence" value="ECO:0007669"/>
    <property type="project" value="UniProtKB-KW"/>
</dbReference>
<comment type="caution">
    <text evidence="1">The sequence shown here is derived from an EMBL/GenBank/DDBJ whole genome shotgun (WGS) entry which is preliminary data.</text>
</comment>
<keyword evidence="1" id="KW-0808">Transferase</keyword>
<evidence type="ECO:0000313" key="2">
    <source>
        <dbReference type="Proteomes" id="UP000009325"/>
    </source>
</evidence>
<protein>
    <submittedName>
        <fullName evidence="1">Glycosyl transferase</fullName>
    </submittedName>
</protein>
<organism evidence="1 2">
    <name type="scientific">Lactobacillus equicursoris 66c</name>
    <dbReference type="NCBI Taxonomy" id="872326"/>
    <lineage>
        <taxon>Bacteria</taxon>
        <taxon>Bacillati</taxon>
        <taxon>Bacillota</taxon>
        <taxon>Bacilli</taxon>
        <taxon>Lactobacillales</taxon>
        <taxon>Lactobacillaceae</taxon>
        <taxon>Lactobacillus</taxon>
    </lineage>
</organism>
<sequence>MANIKDLAKNVRDSGKSPSLETLIQTIAKYEYVSFDVFDTLLKRKINNPTDIFKIMELQNGSKYPDFFAKRITAEAKAREHYSPLEVTLTQIYQYYPNISDVDRSSLAHQEIDLERQVLVANPKIVKLFKYCIERKKKVYIISDMYLPINFIESVLKINSIVGYQKLYVSSEYSLTKRSGQLFDLYLKENGINPKTAIHIGDSLKSDYKMPRSKGMSAVHLPTIDIEVDKQSTGSISQQYLERFIKFNSLDLTNEYELFGFQKFGPFLWGYVRWLHKQFVANDIKNVFFLSRDGYIMKKAYDLLYSDDREIKDTYLEVSRRSLRVPVLWMDSSLETVLDTISPSKLVSIRSIFDGVGLDIGQYHNVLAKYGLDESSSFDRSTILSDQNLKGLYNEIEPNLVANSKKEYQLLEQYLQQQQLSGRFAIVDIGWAGSMQRFLEQTLDKMKIAHDIFGYYIGVANYYTRNETVHPLKLKGYLFDFKNDESAIDLRSSFVGLFESLFLEQAGSVKNYRQGNNKIIAQRYEYEYLKDGNPTFELLSVEKIQAGAMEFIAKAKQDSIISEIFDYSAKELFSGIQQTGMQPSATDLELFSNFHFYDEGEDVRLAAPKSILYYTKHPKKFKTDFLSCRWKIGFMKKLLKGRLPYQKMYELMKEISKD</sequence>
<dbReference type="OrthoDB" id="9816564at2"/>
<reference evidence="1 2" key="1">
    <citation type="submission" date="2012-08" db="EMBL/GenBank/DDBJ databases">
        <title>Draft Genome Sequences of Lactobacillus equicursoris CIP 110162T, isolated from thoroughbred racehorse feces and Lactobacillus sp. CRBIP 24.137 isolated from urine of human.</title>
        <authorList>
            <person name="Cousin S."/>
            <person name="Loux V."/>
            <person name="Ma L."/>
            <person name="Creno S."/>
            <person name="Clermont D."/>
            <person name="Bizet C."/>
            <person name="Bouchier C."/>
        </authorList>
    </citation>
    <scope>NUCLEOTIDE SEQUENCE [LARGE SCALE GENOMIC DNA]</scope>
    <source>
        <strain evidence="1 2">66c</strain>
    </source>
</reference>